<proteinExistence type="predicted"/>
<dbReference type="PANTHER" id="PTHR43418">
    <property type="entry name" value="MULTIFUNCTIONAL TRYPTOPHAN BIOSYNTHESIS PROTEIN-RELATED"/>
    <property type="match status" value="1"/>
</dbReference>
<dbReference type="Proteomes" id="UP000253594">
    <property type="component" value="Unassembled WGS sequence"/>
</dbReference>
<sequence length="255" mass="28016">GEAAESRAKASGLIAALKSQAPQRLGSHPHVVAALASRNAPIADFWLRGASERQQLQADLSGREVLIVDAEDTFTSMIAKQLKSLGLTVTVRGFQEPYSFDGYDLVIMGPGPGNPTEIGQPKIGHLHLAIRSLLSERRPFLAVCLSHQVLSLCLGLDLQRRQEPNQGVQKQIDLFGAAERVGFYNTFAARALQDRIEIPEVGPIEISRDRETGEVHALRGPRFASMQFHPESVLTREGPRIIADLLRHALVERRP</sequence>
<feature type="non-terminal residue" evidence="3">
    <location>
        <position position="1"/>
    </location>
</feature>
<dbReference type="GO" id="GO:0004049">
    <property type="term" value="F:anthranilate synthase activity"/>
    <property type="evidence" value="ECO:0007669"/>
    <property type="project" value="TreeGrafter"/>
</dbReference>
<gene>
    <name evidence="3" type="ORF">DT376_30710</name>
</gene>
<reference evidence="3 4" key="1">
    <citation type="submission" date="2018-07" db="EMBL/GenBank/DDBJ databases">
        <title>Mechanisms of high-level aminoglycoside resistance among Gram-negative pathogens in Brazil.</title>
        <authorList>
            <person name="Ballaben A.S."/>
            <person name="Darini A.L.C."/>
            <person name="Doi Y."/>
        </authorList>
    </citation>
    <scope>NUCLEOTIDE SEQUENCE [LARGE SCALE GENOMIC DNA]</scope>
    <source>
        <strain evidence="3 4">B2-305</strain>
    </source>
</reference>
<dbReference type="PANTHER" id="PTHR43418:SF4">
    <property type="entry name" value="MULTIFUNCTIONAL TRYPTOPHAN BIOSYNTHESIS PROTEIN"/>
    <property type="match status" value="1"/>
</dbReference>
<evidence type="ECO:0000256" key="1">
    <source>
        <dbReference type="ARBA" id="ARBA00022962"/>
    </source>
</evidence>
<dbReference type="PRINTS" id="PR00097">
    <property type="entry name" value="ANTSNTHASEII"/>
</dbReference>
<accession>A0A367M0Z3</accession>
<dbReference type="SUPFAM" id="SSF52317">
    <property type="entry name" value="Class I glutamine amidotransferase-like"/>
    <property type="match status" value="1"/>
</dbReference>
<comment type="caution">
    <text evidence="3">The sequence shown here is derived from an EMBL/GenBank/DDBJ whole genome shotgun (WGS) entry which is preliminary data.</text>
</comment>
<dbReference type="EMBL" id="QORE01001579">
    <property type="protein sequence ID" value="RCI71146.1"/>
    <property type="molecule type" value="Genomic_DNA"/>
</dbReference>
<protein>
    <submittedName>
        <fullName evidence="3">Aminodeoxychorismate/anthranilate synthase component II</fullName>
    </submittedName>
</protein>
<keyword evidence="1" id="KW-0315">Glutamine amidotransferase</keyword>
<dbReference type="InterPro" id="IPR006221">
    <property type="entry name" value="TrpG/PapA_dom"/>
</dbReference>
<name>A0A367M0Z3_PSEAI</name>
<evidence type="ECO:0000313" key="4">
    <source>
        <dbReference type="Proteomes" id="UP000253594"/>
    </source>
</evidence>
<evidence type="ECO:0000259" key="2">
    <source>
        <dbReference type="Pfam" id="PF00117"/>
    </source>
</evidence>
<dbReference type="GO" id="GO:0005829">
    <property type="term" value="C:cytosol"/>
    <property type="evidence" value="ECO:0007669"/>
    <property type="project" value="TreeGrafter"/>
</dbReference>
<dbReference type="PROSITE" id="PS51273">
    <property type="entry name" value="GATASE_TYPE_1"/>
    <property type="match status" value="1"/>
</dbReference>
<dbReference type="AlphaFoldDB" id="A0A367M0Z3"/>
<dbReference type="CDD" id="cd01743">
    <property type="entry name" value="GATase1_Anthranilate_Synthase"/>
    <property type="match status" value="1"/>
</dbReference>
<dbReference type="PRINTS" id="PR00099">
    <property type="entry name" value="CPSGATASE"/>
</dbReference>
<dbReference type="InterPro" id="IPR050472">
    <property type="entry name" value="Anth_synth/Amidotransfase"/>
</dbReference>
<organism evidence="3 4">
    <name type="scientific">Pseudomonas aeruginosa</name>
    <dbReference type="NCBI Taxonomy" id="287"/>
    <lineage>
        <taxon>Bacteria</taxon>
        <taxon>Pseudomonadati</taxon>
        <taxon>Pseudomonadota</taxon>
        <taxon>Gammaproteobacteria</taxon>
        <taxon>Pseudomonadales</taxon>
        <taxon>Pseudomonadaceae</taxon>
        <taxon>Pseudomonas</taxon>
    </lineage>
</organism>
<dbReference type="GO" id="GO:0000162">
    <property type="term" value="P:L-tryptophan biosynthetic process"/>
    <property type="evidence" value="ECO:0007669"/>
    <property type="project" value="TreeGrafter"/>
</dbReference>
<evidence type="ECO:0000313" key="3">
    <source>
        <dbReference type="EMBL" id="RCI71146.1"/>
    </source>
</evidence>
<feature type="domain" description="Glutamine amidotransferase" evidence="2">
    <location>
        <begin position="66"/>
        <end position="247"/>
    </location>
</feature>
<dbReference type="InterPro" id="IPR017926">
    <property type="entry name" value="GATASE"/>
</dbReference>
<dbReference type="Gene3D" id="3.40.50.880">
    <property type="match status" value="1"/>
</dbReference>
<dbReference type="InterPro" id="IPR029062">
    <property type="entry name" value="Class_I_gatase-like"/>
</dbReference>
<dbReference type="PRINTS" id="PR00096">
    <property type="entry name" value="GATASE"/>
</dbReference>
<dbReference type="Pfam" id="PF00117">
    <property type="entry name" value="GATase"/>
    <property type="match status" value="1"/>
</dbReference>